<reference evidence="2" key="1">
    <citation type="submission" date="2014-12" db="EMBL/GenBank/DDBJ databases">
        <title>Insight into the proteome of Arion vulgaris.</title>
        <authorList>
            <person name="Aradska J."/>
            <person name="Bulat T."/>
            <person name="Smidak R."/>
            <person name="Sarate P."/>
            <person name="Gangsoo J."/>
            <person name="Sialana F."/>
            <person name="Bilban M."/>
            <person name="Lubec G."/>
        </authorList>
    </citation>
    <scope>NUCLEOTIDE SEQUENCE</scope>
    <source>
        <tissue evidence="2">Skin</tissue>
    </source>
</reference>
<accession>A0A0B6Z334</accession>
<evidence type="ECO:0000313" key="2">
    <source>
        <dbReference type="EMBL" id="CEK62802.1"/>
    </source>
</evidence>
<feature type="non-terminal residue" evidence="2">
    <location>
        <position position="1"/>
    </location>
</feature>
<feature type="non-terminal residue" evidence="2">
    <location>
        <position position="268"/>
    </location>
</feature>
<sequence length="268" mass="29129">KSSIAKPTQKCVISKTSSNQLLQRPSTTSQTLEETGKDVFTPGSTSISDLGRSPPGNTLSVNISKDKPKINEKQYSPCVSNLTDTDMNPSSTNAEYFSGEELFSDDEEDYRPSNSKAVLPKYKSPLDPSWILTTQLISCSPTVKEGAKESIGQEIPPVCKKKLYPETSSVSPAVNLHLSANTSNTLLNQLHKETAASKSRNSVTDLPDLAQHLMVFPTAMLSKSKNDKMIKITEGFNGSPSAANILQSSDNNTRLSKTTVEIKDKLPF</sequence>
<organism evidence="2">
    <name type="scientific">Arion vulgaris</name>
    <dbReference type="NCBI Taxonomy" id="1028688"/>
    <lineage>
        <taxon>Eukaryota</taxon>
        <taxon>Metazoa</taxon>
        <taxon>Spiralia</taxon>
        <taxon>Lophotrochozoa</taxon>
        <taxon>Mollusca</taxon>
        <taxon>Gastropoda</taxon>
        <taxon>Heterobranchia</taxon>
        <taxon>Euthyneura</taxon>
        <taxon>Panpulmonata</taxon>
        <taxon>Eupulmonata</taxon>
        <taxon>Stylommatophora</taxon>
        <taxon>Helicina</taxon>
        <taxon>Arionoidea</taxon>
        <taxon>Arionidae</taxon>
        <taxon>Arion</taxon>
    </lineage>
</organism>
<dbReference type="AlphaFoldDB" id="A0A0B6Z334"/>
<feature type="compositionally biased region" description="Polar residues" evidence="1">
    <location>
        <begin position="14"/>
        <end position="33"/>
    </location>
</feature>
<dbReference type="EMBL" id="HACG01015937">
    <property type="protein sequence ID" value="CEK62802.1"/>
    <property type="molecule type" value="Transcribed_RNA"/>
</dbReference>
<protein>
    <submittedName>
        <fullName evidence="2">Uncharacterized protein</fullName>
    </submittedName>
</protein>
<proteinExistence type="predicted"/>
<name>A0A0B6Z334_9EUPU</name>
<feature type="region of interest" description="Disordered" evidence="1">
    <location>
        <begin position="1"/>
        <end position="72"/>
    </location>
</feature>
<gene>
    <name evidence="2" type="primary">ORF46165</name>
</gene>
<evidence type="ECO:0000256" key="1">
    <source>
        <dbReference type="SAM" id="MobiDB-lite"/>
    </source>
</evidence>